<dbReference type="Proteomes" id="UP000183794">
    <property type="component" value="Unassembled WGS sequence"/>
</dbReference>
<dbReference type="GO" id="GO:0016874">
    <property type="term" value="F:ligase activity"/>
    <property type="evidence" value="ECO:0007669"/>
    <property type="project" value="UniProtKB-KW"/>
</dbReference>
<keyword evidence="2" id="KW-0436">Ligase</keyword>
<sequence length="62" mass="6691">MNVNEVSGLKPKELVQSTKDPDGSTDYGNIEILNVLEGSFLLVGDFGSVNIQGGELLFEVYT</sequence>
<evidence type="ECO:0000313" key="2">
    <source>
        <dbReference type="EMBL" id="SGZ10005.1"/>
    </source>
</evidence>
<reference evidence="2 3" key="1">
    <citation type="submission" date="2016-11" db="EMBL/GenBank/DDBJ databases">
        <authorList>
            <person name="Jaros S."/>
            <person name="Januszkiewicz K."/>
            <person name="Wedrychowicz H."/>
        </authorList>
    </citation>
    <scope>NUCLEOTIDE SEQUENCE [LARGE SCALE GENOMIC DNA]</scope>
    <source>
        <strain evidence="2">NVI 5450</strain>
    </source>
</reference>
<protein>
    <submittedName>
        <fullName evidence="2">Bile acid-coenzyme A ligase</fullName>
    </submittedName>
</protein>
<dbReference type="AlphaFoldDB" id="A0A1L0ERV2"/>
<evidence type="ECO:0000256" key="1">
    <source>
        <dbReference type="SAM" id="MobiDB-lite"/>
    </source>
</evidence>
<proteinExistence type="predicted"/>
<gene>
    <name evidence="2" type="ORF">NVI5450_3525</name>
</gene>
<dbReference type="EMBL" id="FPLD01000098">
    <property type="protein sequence ID" value="SGZ10005.1"/>
    <property type="molecule type" value="Genomic_DNA"/>
</dbReference>
<evidence type="ECO:0000313" key="3">
    <source>
        <dbReference type="Proteomes" id="UP000183794"/>
    </source>
</evidence>
<feature type="region of interest" description="Disordered" evidence="1">
    <location>
        <begin position="1"/>
        <end position="22"/>
    </location>
</feature>
<organism evidence="2 3">
    <name type="scientific">Moritella viscosa</name>
    <dbReference type="NCBI Taxonomy" id="80854"/>
    <lineage>
        <taxon>Bacteria</taxon>
        <taxon>Pseudomonadati</taxon>
        <taxon>Pseudomonadota</taxon>
        <taxon>Gammaproteobacteria</taxon>
        <taxon>Alteromonadales</taxon>
        <taxon>Moritellaceae</taxon>
        <taxon>Moritella</taxon>
    </lineage>
</organism>
<accession>A0A1L0ERV2</accession>
<name>A0A1L0ERV2_9GAMM</name>